<dbReference type="EMBL" id="JBBPCO010000008">
    <property type="protein sequence ID" value="MEK8089924.1"/>
    <property type="molecule type" value="Genomic_DNA"/>
</dbReference>
<comment type="caution">
    <text evidence="2">The sequence shown here is derived from an EMBL/GenBank/DDBJ whole genome shotgun (WGS) entry which is preliminary data.</text>
</comment>
<dbReference type="PANTHER" id="PTHR12126:SF11">
    <property type="entry name" value="NADH DEHYDROGENASE [UBIQUINONE] 1 ALPHA SUBCOMPLEX SUBUNIT 9, MITOCHONDRIAL"/>
    <property type="match status" value="1"/>
</dbReference>
<dbReference type="RefSeq" id="WP_341370982.1">
    <property type="nucleotide sequence ID" value="NZ_JBBPCO010000008.1"/>
</dbReference>
<proteinExistence type="predicted"/>
<sequence length="349" mass="39224">MTIRKVCILGGSGFVGRHIAERLDAKGIRVRILTRNRENHRELLVMPNVELVEGNPLDPMTLTKQLEGMDAVINLVGILNERKRGRNDLPPERRGDFHQIHEELPRLVVNTCGKVGVSRVLHMSALGADPTAPSAYLRSKGIGQEIVRQAGEDSAAKGWFTYLDGPKLVWGQGLQVTIFRPSIIFGHGDSFFTRFARLLRRIPMFLPLAKPHARLQPVWVEDVAEAFVRALDNSRTHGQIYDLCGPRSYTLRELVEYTRSVIGSHKAIINLPDWLAYVQANVLERLPGKLMTRDNLHSLSVDNVCEADCFPAFFGIQPEAIETVVPGYLGKGRSRTERLSRIRLGRESR</sequence>
<gene>
    <name evidence="2" type="ORF">WOB96_09110</name>
</gene>
<dbReference type="InterPro" id="IPR001509">
    <property type="entry name" value="Epimerase_deHydtase"/>
</dbReference>
<protein>
    <submittedName>
        <fullName evidence="2">Complex I NDUFA9 subunit family protein</fullName>
    </submittedName>
</protein>
<evidence type="ECO:0000313" key="3">
    <source>
        <dbReference type="Proteomes" id="UP001446205"/>
    </source>
</evidence>
<reference evidence="2 3" key="1">
    <citation type="submission" date="2024-04" db="EMBL/GenBank/DDBJ databases">
        <authorList>
            <person name="Abashina T."/>
            <person name="Shaikin A."/>
        </authorList>
    </citation>
    <scope>NUCLEOTIDE SEQUENCE [LARGE SCALE GENOMIC DNA]</scope>
    <source>
        <strain evidence="2 3">AAFK</strain>
    </source>
</reference>
<feature type="domain" description="NAD-dependent epimerase/dehydratase" evidence="1">
    <location>
        <begin position="6"/>
        <end position="243"/>
    </location>
</feature>
<dbReference type="InterPro" id="IPR036291">
    <property type="entry name" value="NAD(P)-bd_dom_sf"/>
</dbReference>
<dbReference type="PANTHER" id="PTHR12126">
    <property type="entry name" value="NADH-UBIQUINONE OXIDOREDUCTASE 39 KDA SUBUNIT-RELATED"/>
    <property type="match status" value="1"/>
</dbReference>
<organism evidence="2 3">
    <name type="scientific">Thermithiobacillus plumbiphilus</name>
    <dbReference type="NCBI Taxonomy" id="1729899"/>
    <lineage>
        <taxon>Bacteria</taxon>
        <taxon>Pseudomonadati</taxon>
        <taxon>Pseudomonadota</taxon>
        <taxon>Acidithiobacillia</taxon>
        <taxon>Acidithiobacillales</taxon>
        <taxon>Thermithiobacillaceae</taxon>
        <taxon>Thermithiobacillus</taxon>
    </lineage>
</organism>
<name>A0ABU9D964_9PROT</name>
<dbReference type="SUPFAM" id="SSF51735">
    <property type="entry name" value="NAD(P)-binding Rossmann-fold domains"/>
    <property type="match status" value="1"/>
</dbReference>
<dbReference type="Proteomes" id="UP001446205">
    <property type="component" value="Unassembled WGS sequence"/>
</dbReference>
<dbReference type="CDD" id="cd05271">
    <property type="entry name" value="NDUFA9_like_SDR_a"/>
    <property type="match status" value="1"/>
</dbReference>
<dbReference type="InterPro" id="IPR051207">
    <property type="entry name" value="ComplexI_NDUFA9_subunit"/>
</dbReference>
<accession>A0ABU9D964</accession>
<evidence type="ECO:0000259" key="1">
    <source>
        <dbReference type="Pfam" id="PF01370"/>
    </source>
</evidence>
<dbReference type="Pfam" id="PF01370">
    <property type="entry name" value="Epimerase"/>
    <property type="match status" value="1"/>
</dbReference>
<keyword evidence="3" id="KW-1185">Reference proteome</keyword>
<evidence type="ECO:0000313" key="2">
    <source>
        <dbReference type="EMBL" id="MEK8089924.1"/>
    </source>
</evidence>
<dbReference type="Gene3D" id="3.40.50.720">
    <property type="entry name" value="NAD(P)-binding Rossmann-like Domain"/>
    <property type="match status" value="1"/>
</dbReference>